<evidence type="ECO:0000313" key="1">
    <source>
        <dbReference type="EMBL" id="PIO63521.1"/>
    </source>
</evidence>
<dbReference type="InterPro" id="IPR035892">
    <property type="entry name" value="C2_domain_sf"/>
</dbReference>
<dbReference type="Gene3D" id="2.60.40.150">
    <property type="entry name" value="C2 domain"/>
    <property type="match status" value="1"/>
</dbReference>
<organism evidence="1 2">
    <name type="scientific">Teladorsagia circumcincta</name>
    <name type="common">Brown stomach worm</name>
    <name type="synonym">Ostertagia circumcincta</name>
    <dbReference type="NCBI Taxonomy" id="45464"/>
    <lineage>
        <taxon>Eukaryota</taxon>
        <taxon>Metazoa</taxon>
        <taxon>Ecdysozoa</taxon>
        <taxon>Nematoda</taxon>
        <taxon>Chromadorea</taxon>
        <taxon>Rhabditida</taxon>
        <taxon>Rhabditina</taxon>
        <taxon>Rhabditomorpha</taxon>
        <taxon>Strongyloidea</taxon>
        <taxon>Trichostrongylidae</taxon>
        <taxon>Teladorsagia</taxon>
    </lineage>
</organism>
<dbReference type="Proteomes" id="UP000230423">
    <property type="component" value="Unassembled WGS sequence"/>
</dbReference>
<dbReference type="OrthoDB" id="63267at2759"/>
<protein>
    <submittedName>
        <fullName evidence="1">Uncharacterized protein</fullName>
    </submittedName>
</protein>
<sequence>MKMLNTAENFVTFAYHSHHFRIHGSAFILDVKNGSLRDVNLGPASSENCLDRFNKVVDIFPLDQTPECTLAVDPAYKMARTESACRCDVNPGENKWKSESRLVQKKKTIYPEWEKCWDTAVTEGRILQIVLMYNQTPVVEATMRLEPLVDEKCLPQDSKSLIGCDDVICAATVKDGTYPYTQIAVHKSQNFSRALKNALEIAENALSSWHFLLVVK</sequence>
<evidence type="ECO:0000313" key="2">
    <source>
        <dbReference type="Proteomes" id="UP000230423"/>
    </source>
</evidence>
<reference evidence="1 2" key="1">
    <citation type="submission" date="2015-09" db="EMBL/GenBank/DDBJ databases">
        <title>Draft genome of the parasitic nematode Teladorsagia circumcincta isolate WARC Sus (inbred).</title>
        <authorList>
            <person name="Mitreva M."/>
        </authorList>
    </citation>
    <scope>NUCLEOTIDE SEQUENCE [LARGE SCALE GENOMIC DNA]</scope>
    <source>
        <strain evidence="1 2">S</strain>
    </source>
</reference>
<name>A0A2G9TZR8_TELCI</name>
<proteinExistence type="predicted"/>
<dbReference type="Pfam" id="PF21494">
    <property type="entry name" value="PKC_C2"/>
    <property type="match status" value="1"/>
</dbReference>
<dbReference type="AlphaFoldDB" id="A0A2G9TZR8"/>
<dbReference type="EMBL" id="KZ350810">
    <property type="protein sequence ID" value="PIO63521.1"/>
    <property type="molecule type" value="Genomic_DNA"/>
</dbReference>
<keyword evidence="2" id="KW-1185">Reference proteome</keyword>
<gene>
    <name evidence="1" type="ORF">TELCIR_14877</name>
</gene>
<accession>A0A2G9TZR8</accession>
<dbReference type="SUPFAM" id="SSF49562">
    <property type="entry name" value="C2 domain (Calcium/lipid-binding domain, CaLB)"/>
    <property type="match status" value="1"/>
</dbReference>